<dbReference type="InterPro" id="IPR050428">
    <property type="entry name" value="TCS_sensor_his_kinase"/>
</dbReference>
<dbReference type="EMBL" id="SNXO01000017">
    <property type="protein sequence ID" value="TDP56320.1"/>
    <property type="molecule type" value="Genomic_DNA"/>
</dbReference>
<dbReference type="Gene3D" id="1.10.287.130">
    <property type="match status" value="1"/>
</dbReference>
<dbReference type="EC" id="2.7.13.3" evidence="3"/>
<dbReference type="SMART" id="SM00387">
    <property type="entry name" value="HATPase_c"/>
    <property type="match status" value="1"/>
</dbReference>
<evidence type="ECO:0000256" key="11">
    <source>
        <dbReference type="SAM" id="Phobius"/>
    </source>
</evidence>
<protein>
    <recommendedName>
        <fullName evidence="3">histidine kinase</fullName>
        <ecNumber evidence="3">2.7.13.3</ecNumber>
    </recommendedName>
</protein>
<evidence type="ECO:0000313" key="15">
    <source>
        <dbReference type="Proteomes" id="UP000295500"/>
    </source>
</evidence>
<dbReference type="CDD" id="cd06225">
    <property type="entry name" value="HAMP"/>
    <property type="match status" value="1"/>
</dbReference>
<evidence type="ECO:0000256" key="2">
    <source>
        <dbReference type="ARBA" id="ARBA00004370"/>
    </source>
</evidence>
<evidence type="ECO:0000256" key="1">
    <source>
        <dbReference type="ARBA" id="ARBA00000085"/>
    </source>
</evidence>
<evidence type="ECO:0000256" key="4">
    <source>
        <dbReference type="ARBA" id="ARBA00022553"/>
    </source>
</evidence>
<dbReference type="InterPro" id="IPR003594">
    <property type="entry name" value="HATPase_dom"/>
</dbReference>
<name>A0A4R6Q260_9FIRM</name>
<evidence type="ECO:0000256" key="5">
    <source>
        <dbReference type="ARBA" id="ARBA00022679"/>
    </source>
</evidence>
<organism evidence="14 15">
    <name type="scientific">Aminicella lysinilytica</name>
    <dbReference type="NCBI Taxonomy" id="433323"/>
    <lineage>
        <taxon>Bacteria</taxon>
        <taxon>Bacillati</taxon>
        <taxon>Bacillota</taxon>
        <taxon>Clostridia</taxon>
        <taxon>Peptostreptococcales</taxon>
        <taxon>Anaerovoracaceae</taxon>
        <taxon>Aminicella</taxon>
    </lineage>
</organism>
<dbReference type="Gene3D" id="6.10.340.10">
    <property type="match status" value="1"/>
</dbReference>
<keyword evidence="9" id="KW-0902">Two-component regulatory system</keyword>
<dbReference type="PANTHER" id="PTHR45436">
    <property type="entry name" value="SENSOR HISTIDINE KINASE YKOH"/>
    <property type="match status" value="1"/>
</dbReference>
<evidence type="ECO:0000259" key="12">
    <source>
        <dbReference type="PROSITE" id="PS50109"/>
    </source>
</evidence>
<evidence type="ECO:0000256" key="6">
    <source>
        <dbReference type="ARBA" id="ARBA00022692"/>
    </source>
</evidence>
<dbReference type="AlphaFoldDB" id="A0A4R6Q260"/>
<keyword evidence="6 11" id="KW-0812">Transmembrane</keyword>
<keyword evidence="10 11" id="KW-0472">Membrane</keyword>
<dbReference type="SUPFAM" id="SSF158472">
    <property type="entry name" value="HAMP domain-like"/>
    <property type="match status" value="1"/>
</dbReference>
<dbReference type="CDD" id="cd00075">
    <property type="entry name" value="HATPase"/>
    <property type="match status" value="1"/>
</dbReference>
<dbReference type="CDD" id="cd00082">
    <property type="entry name" value="HisKA"/>
    <property type="match status" value="1"/>
</dbReference>
<dbReference type="SUPFAM" id="SSF47384">
    <property type="entry name" value="Homodimeric domain of signal transducing histidine kinase"/>
    <property type="match status" value="1"/>
</dbReference>
<evidence type="ECO:0000256" key="8">
    <source>
        <dbReference type="ARBA" id="ARBA00022989"/>
    </source>
</evidence>
<reference evidence="14 15" key="1">
    <citation type="submission" date="2019-03" db="EMBL/GenBank/DDBJ databases">
        <title>Genomic Encyclopedia of Type Strains, Phase IV (KMG-IV): sequencing the most valuable type-strain genomes for metagenomic binning, comparative biology and taxonomic classification.</title>
        <authorList>
            <person name="Goeker M."/>
        </authorList>
    </citation>
    <scope>NUCLEOTIDE SEQUENCE [LARGE SCALE GENOMIC DNA]</scope>
    <source>
        <strain evidence="14 15">DSM 28287</strain>
    </source>
</reference>
<dbReference type="GO" id="GO:0000155">
    <property type="term" value="F:phosphorelay sensor kinase activity"/>
    <property type="evidence" value="ECO:0007669"/>
    <property type="project" value="InterPro"/>
</dbReference>
<accession>A0A4R6Q260</accession>
<dbReference type="InterPro" id="IPR003660">
    <property type="entry name" value="HAMP_dom"/>
</dbReference>
<feature type="transmembrane region" description="Helical" evidence="11">
    <location>
        <begin position="12"/>
        <end position="33"/>
    </location>
</feature>
<keyword evidence="15" id="KW-1185">Reference proteome</keyword>
<gene>
    <name evidence="14" type="ORF">EV211_11734</name>
</gene>
<comment type="subcellular location">
    <subcellularLocation>
        <location evidence="2">Membrane</location>
    </subcellularLocation>
</comment>
<dbReference type="Proteomes" id="UP000295500">
    <property type="component" value="Unassembled WGS sequence"/>
</dbReference>
<feature type="domain" description="Histidine kinase" evidence="12">
    <location>
        <begin position="236"/>
        <end position="451"/>
    </location>
</feature>
<dbReference type="OrthoDB" id="9813151at2"/>
<sequence>MKNMSIKKKVTLYYSLVLIGITVLILGVFIVIMDNQTNTISSGTLKDAVQNSFEDIESEHSTLQIDDDFDNYYKGVTLLVYSDKGDLIKGSVPAAFKAATPLTTGKLRKVETANDTWLVYDLHNTYDNGQGIWVRGIYAMDNEAAYLRSIIIIMLIILPILLLLAILAGRRITKRAFAPVSDITEAAQTIGSGKDLSRRLPVGANKDELYYLTETLNDMMARLETAFKAEKQFTSDVSHELRTPVSVVLSECELLLKENHDGAEYRESIEMIQKQCKRTMALIQQLLQLSRTMDKETVMEKERLDLSALCRDMVDEYSKVAEEQGIEMEANIENQIFFNGDQTLLIRMMANLLTNAVKYNEAPGTVWMTLSRNEKNTVITVSDDGIGISEEDQKNIFNRFYKADRSRAHEGDSFGLGLAMVRWIAEAHGGEISVESTLGQGSVFTVILPEA</sequence>
<dbReference type="InterPro" id="IPR005467">
    <property type="entry name" value="His_kinase_dom"/>
</dbReference>
<evidence type="ECO:0000313" key="14">
    <source>
        <dbReference type="EMBL" id="TDP56320.1"/>
    </source>
</evidence>
<evidence type="ECO:0000256" key="7">
    <source>
        <dbReference type="ARBA" id="ARBA00022777"/>
    </source>
</evidence>
<dbReference type="PRINTS" id="PR00344">
    <property type="entry name" value="BCTRLSENSOR"/>
</dbReference>
<keyword evidence="5" id="KW-0808">Transferase</keyword>
<dbReference type="SMART" id="SM00304">
    <property type="entry name" value="HAMP"/>
    <property type="match status" value="1"/>
</dbReference>
<dbReference type="GO" id="GO:0005886">
    <property type="term" value="C:plasma membrane"/>
    <property type="evidence" value="ECO:0007669"/>
    <property type="project" value="TreeGrafter"/>
</dbReference>
<proteinExistence type="predicted"/>
<dbReference type="InterPro" id="IPR036890">
    <property type="entry name" value="HATPase_C_sf"/>
</dbReference>
<dbReference type="Gene3D" id="3.30.565.10">
    <property type="entry name" value="Histidine kinase-like ATPase, C-terminal domain"/>
    <property type="match status" value="1"/>
</dbReference>
<evidence type="ECO:0000256" key="9">
    <source>
        <dbReference type="ARBA" id="ARBA00023012"/>
    </source>
</evidence>
<dbReference type="PROSITE" id="PS50885">
    <property type="entry name" value="HAMP"/>
    <property type="match status" value="1"/>
</dbReference>
<dbReference type="RefSeq" id="WP_133528459.1">
    <property type="nucleotide sequence ID" value="NZ_SNXO01000017.1"/>
</dbReference>
<dbReference type="FunFam" id="1.10.287.130:FF:000001">
    <property type="entry name" value="Two-component sensor histidine kinase"/>
    <property type="match status" value="1"/>
</dbReference>
<dbReference type="PANTHER" id="PTHR45436:SF5">
    <property type="entry name" value="SENSOR HISTIDINE KINASE TRCS"/>
    <property type="match status" value="1"/>
</dbReference>
<dbReference type="Pfam" id="PF00512">
    <property type="entry name" value="HisKA"/>
    <property type="match status" value="1"/>
</dbReference>
<dbReference type="SMART" id="SM00388">
    <property type="entry name" value="HisKA"/>
    <property type="match status" value="1"/>
</dbReference>
<feature type="domain" description="HAMP" evidence="13">
    <location>
        <begin position="174"/>
        <end position="228"/>
    </location>
</feature>
<dbReference type="InterPro" id="IPR004358">
    <property type="entry name" value="Sig_transdc_His_kin-like_C"/>
</dbReference>
<evidence type="ECO:0000256" key="3">
    <source>
        <dbReference type="ARBA" id="ARBA00012438"/>
    </source>
</evidence>
<keyword evidence="4" id="KW-0597">Phosphoprotein</keyword>
<evidence type="ECO:0000256" key="10">
    <source>
        <dbReference type="ARBA" id="ARBA00023136"/>
    </source>
</evidence>
<dbReference type="FunFam" id="3.30.565.10:FF:000006">
    <property type="entry name" value="Sensor histidine kinase WalK"/>
    <property type="match status" value="1"/>
</dbReference>
<dbReference type="SUPFAM" id="SSF55874">
    <property type="entry name" value="ATPase domain of HSP90 chaperone/DNA topoisomerase II/histidine kinase"/>
    <property type="match status" value="1"/>
</dbReference>
<dbReference type="Pfam" id="PF00672">
    <property type="entry name" value="HAMP"/>
    <property type="match status" value="1"/>
</dbReference>
<feature type="transmembrane region" description="Helical" evidence="11">
    <location>
        <begin position="145"/>
        <end position="167"/>
    </location>
</feature>
<evidence type="ECO:0000259" key="13">
    <source>
        <dbReference type="PROSITE" id="PS50885"/>
    </source>
</evidence>
<dbReference type="PROSITE" id="PS50109">
    <property type="entry name" value="HIS_KIN"/>
    <property type="match status" value="1"/>
</dbReference>
<dbReference type="InterPro" id="IPR036097">
    <property type="entry name" value="HisK_dim/P_sf"/>
</dbReference>
<dbReference type="InterPro" id="IPR003661">
    <property type="entry name" value="HisK_dim/P_dom"/>
</dbReference>
<comment type="caution">
    <text evidence="14">The sequence shown here is derived from an EMBL/GenBank/DDBJ whole genome shotgun (WGS) entry which is preliminary data.</text>
</comment>
<comment type="catalytic activity">
    <reaction evidence="1">
        <text>ATP + protein L-histidine = ADP + protein N-phospho-L-histidine.</text>
        <dbReference type="EC" id="2.7.13.3"/>
    </reaction>
</comment>
<keyword evidence="7 14" id="KW-0418">Kinase</keyword>
<dbReference type="Pfam" id="PF02518">
    <property type="entry name" value="HATPase_c"/>
    <property type="match status" value="1"/>
</dbReference>
<keyword evidence="8 11" id="KW-1133">Transmembrane helix</keyword>